<comment type="caution">
    <text evidence="8">The sequence shown here is derived from an EMBL/GenBank/DDBJ whole genome shotgun (WGS) entry which is preliminary data.</text>
</comment>
<evidence type="ECO:0000256" key="2">
    <source>
        <dbReference type="ARBA" id="ARBA00010270"/>
    </source>
</evidence>
<evidence type="ECO:0000256" key="4">
    <source>
        <dbReference type="ARBA" id="ARBA00022475"/>
    </source>
</evidence>
<dbReference type="InterPro" id="IPR012413">
    <property type="entry name" value="BA14K"/>
</dbReference>
<feature type="chain" id="PRO_5047374449" description="Lectin-like protein BA14k" evidence="7">
    <location>
        <begin position="27"/>
        <end position="131"/>
    </location>
</feature>
<evidence type="ECO:0000313" key="9">
    <source>
        <dbReference type="Proteomes" id="UP001174932"/>
    </source>
</evidence>
<comment type="subcellular location">
    <subcellularLocation>
        <location evidence="1">Membrane</location>
        <topology evidence="1">Single-pass membrane protein</topology>
    </subcellularLocation>
</comment>
<comment type="function">
    <text evidence="6">Has immunoglobulin-binding and hemagglutination properties, and can bind to mannose. Essential for virulence. May be involved in LPS biosynthesis or polysaccharide transport.</text>
</comment>
<protein>
    <recommendedName>
        <fullName evidence="3">Lectin-like protein BA14k</fullName>
    </recommendedName>
</protein>
<gene>
    <name evidence="8" type="ORF">Q4481_00315</name>
</gene>
<feature type="signal peptide" evidence="7">
    <location>
        <begin position="1"/>
        <end position="26"/>
    </location>
</feature>
<dbReference type="RefSeq" id="WP_304374173.1">
    <property type="nucleotide sequence ID" value="NZ_JAUOZU010000001.1"/>
</dbReference>
<evidence type="ECO:0000256" key="5">
    <source>
        <dbReference type="ARBA" id="ARBA00022734"/>
    </source>
</evidence>
<sequence>MSKFRNFAMSAALAFATIAPVTVAEAAPFAPVPLKIEKKTDVTDVRVVCNRWGCRRTYWGPRVVVRPRVVYRPRVWVAPRVVIRPAPRYVVRQGMSRHVRWCLNRYASYNPGTDTFLSYDGYYKRCNSPFR</sequence>
<keyword evidence="9" id="KW-1185">Reference proteome</keyword>
<dbReference type="EMBL" id="JAUOZU010000001">
    <property type="protein sequence ID" value="MDO6962374.1"/>
    <property type="molecule type" value="Genomic_DNA"/>
</dbReference>
<reference evidence="8" key="2">
    <citation type="submission" date="2023-07" db="EMBL/GenBank/DDBJ databases">
        <authorList>
            <person name="Shen H."/>
        </authorList>
    </citation>
    <scope>NUCLEOTIDE SEQUENCE</scope>
    <source>
        <strain evidence="8">TNR-22</strain>
    </source>
</reference>
<keyword evidence="7" id="KW-0732">Signal</keyword>
<evidence type="ECO:0000256" key="7">
    <source>
        <dbReference type="SAM" id="SignalP"/>
    </source>
</evidence>
<organism evidence="8 9">
    <name type="scientific">Rhizobium alvei</name>
    <dbReference type="NCBI Taxonomy" id="1132659"/>
    <lineage>
        <taxon>Bacteria</taxon>
        <taxon>Pseudomonadati</taxon>
        <taxon>Pseudomonadota</taxon>
        <taxon>Alphaproteobacteria</taxon>
        <taxon>Hyphomicrobiales</taxon>
        <taxon>Rhizobiaceae</taxon>
        <taxon>Rhizobium/Agrobacterium group</taxon>
        <taxon>Rhizobium</taxon>
    </lineage>
</organism>
<dbReference type="Proteomes" id="UP001174932">
    <property type="component" value="Unassembled WGS sequence"/>
</dbReference>
<evidence type="ECO:0000313" key="8">
    <source>
        <dbReference type="EMBL" id="MDO6962374.1"/>
    </source>
</evidence>
<proteinExistence type="inferred from homology"/>
<accession>A0ABT8YF72</accession>
<keyword evidence="4" id="KW-0472">Membrane</keyword>
<name>A0ABT8YF72_9HYPH</name>
<keyword evidence="5" id="KW-0430">Lectin</keyword>
<evidence type="ECO:0000256" key="6">
    <source>
        <dbReference type="ARBA" id="ARBA00025321"/>
    </source>
</evidence>
<keyword evidence="4" id="KW-1003">Cell membrane</keyword>
<comment type="similarity">
    <text evidence="2">Belongs to the BA14k family.</text>
</comment>
<reference evidence="8" key="1">
    <citation type="journal article" date="2015" name="Int. J. Syst. Evol. Microbiol.">
        <title>Rhizobium alvei sp. nov., isolated from a freshwater river.</title>
        <authorList>
            <person name="Sheu S.Y."/>
            <person name="Huang H.W."/>
            <person name="Young C.C."/>
            <person name="Chen W.M."/>
        </authorList>
    </citation>
    <scope>NUCLEOTIDE SEQUENCE</scope>
    <source>
        <strain evidence="8">TNR-22</strain>
    </source>
</reference>
<evidence type="ECO:0000256" key="3">
    <source>
        <dbReference type="ARBA" id="ARBA00020552"/>
    </source>
</evidence>
<evidence type="ECO:0000256" key="1">
    <source>
        <dbReference type="ARBA" id="ARBA00004167"/>
    </source>
</evidence>
<dbReference type="Pfam" id="PF07886">
    <property type="entry name" value="BA14K"/>
    <property type="match status" value="1"/>
</dbReference>